<dbReference type="STRING" id="241145.SAMN05660776_0298"/>
<accession>A0A1T5A8I1</accession>
<dbReference type="RefSeq" id="WP_079718927.1">
    <property type="nucleotide sequence ID" value="NZ_FUYY01000001.1"/>
</dbReference>
<dbReference type="CDD" id="cd03794">
    <property type="entry name" value="GT4_WbuB-like"/>
    <property type="match status" value="1"/>
</dbReference>
<protein>
    <recommendedName>
        <fullName evidence="3">Glycosyl transferase family 1</fullName>
    </recommendedName>
</protein>
<dbReference type="AlphaFoldDB" id="A0A1T5A8I1"/>
<proteinExistence type="predicted"/>
<gene>
    <name evidence="1" type="ORF">SAMN05660776_0298</name>
</gene>
<organism evidence="1 2">
    <name type="scientific">Salegentibacter holothuriorum</name>
    <dbReference type="NCBI Taxonomy" id="241145"/>
    <lineage>
        <taxon>Bacteria</taxon>
        <taxon>Pseudomonadati</taxon>
        <taxon>Bacteroidota</taxon>
        <taxon>Flavobacteriia</taxon>
        <taxon>Flavobacteriales</taxon>
        <taxon>Flavobacteriaceae</taxon>
        <taxon>Salegentibacter</taxon>
    </lineage>
</organism>
<evidence type="ECO:0000313" key="2">
    <source>
        <dbReference type="Proteomes" id="UP000190230"/>
    </source>
</evidence>
<name>A0A1T5A8I1_9FLAO</name>
<dbReference type="Gene3D" id="3.40.50.2000">
    <property type="entry name" value="Glycogen Phosphorylase B"/>
    <property type="match status" value="2"/>
</dbReference>
<evidence type="ECO:0000313" key="1">
    <source>
        <dbReference type="EMBL" id="SKB31230.1"/>
    </source>
</evidence>
<sequence>MEKVLIITYYWPPAGGPGVQRWLKFVKYLRDFGIEPVVYIPENPNYPMRDKSFETEIPEGITILKKTIFEPYQIAGIFAKNQTKTISKGIIAAEENQSLLQKFLLFIRGNLFIPDARKFWIKPSVKFLKTYLEEEGIKKIITTGPPHSLHLIGLELKKELDLKWIADFRDPWTQIGYHKKLKLTKKNDQKHKDLECEVLNSADQIITTSFTTKAEFSEKTSKPISVITNGFDVEKNKIQSTELNTEFSISHIGSLLSERNPENLWRAIAELANENSGFSKDLELKLAGTVSEEVITSIKSAGLGEKLQLLGYVNHKEAINVQQKSRLLLLIEINSKETRGIIPGKLFEYLMAKRPILAIGPKKWDVQQILEETGSGEYFQYSEKDRLKSLILAHYEVYKKGKSGFVTGNIQQYHRKNLTQKLANLIKSV</sequence>
<dbReference type="EMBL" id="FUYY01000001">
    <property type="protein sequence ID" value="SKB31230.1"/>
    <property type="molecule type" value="Genomic_DNA"/>
</dbReference>
<reference evidence="2" key="1">
    <citation type="submission" date="2017-02" db="EMBL/GenBank/DDBJ databases">
        <authorList>
            <person name="Varghese N."/>
            <person name="Submissions S."/>
        </authorList>
    </citation>
    <scope>NUCLEOTIDE SEQUENCE [LARGE SCALE GENOMIC DNA]</scope>
    <source>
        <strain evidence="2">DSM 23405</strain>
    </source>
</reference>
<dbReference type="SUPFAM" id="SSF53756">
    <property type="entry name" value="UDP-Glycosyltransferase/glycogen phosphorylase"/>
    <property type="match status" value="1"/>
</dbReference>
<dbReference type="OrthoDB" id="9794575at2"/>
<dbReference type="Proteomes" id="UP000190230">
    <property type="component" value="Unassembled WGS sequence"/>
</dbReference>
<evidence type="ECO:0008006" key="3">
    <source>
        <dbReference type="Google" id="ProtNLM"/>
    </source>
</evidence>
<keyword evidence="2" id="KW-1185">Reference proteome</keyword>